<feature type="region of interest" description="Disordered" evidence="1">
    <location>
        <begin position="73"/>
        <end position="103"/>
    </location>
</feature>
<evidence type="ECO:0000313" key="3">
    <source>
        <dbReference type="Proteomes" id="UP000494301"/>
    </source>
</evidence>
<reference evidence="2 3" key="1">
    <citation type="submission" date="2020-04" db="EMBL/GenBank/DDBJ databases">
        <authorList>
            <person name="Depoorter E."/>
        </authorList>
    </citation>
    <scope>NUCLEOTIDE SEQUENCE [LARGE SCALE GENOMIC DNA]</scope>
    <source>
        <strain evidence="2 3">BCC0217</strain>
    </source>
</reference>
<gene>
    <name evidence="2" type="ORF">BLA3211_08048</name>
</gene>
<evidence type="ECO:0000313" key="2">
    <source>
        <dbReference type="EMBL" id="CAB3974522.1"/>
    </source>
</evidence>
<sequence length="103" mass="11556">MHNESYGQADDKVCESCNGTDDSAFNPLIVLASGEEAEYVHLHCARKDSQFGFCWCCQERVVYYSDDLNADSECETHDGESKPDYPEEDADSYIENVRNNGGD</sequence>
<dbReference type="EMBL" id="CABWIL020000048">
    <property type="protein sequence ID" value="CAB3974522.1"/>
    <property type="molecule type" value="Genomic_DNA"/>
</dbReference>
<accession>A0A6J5JRH1</accession>
<evidence type="ECO:0000256" key="1">
    <source>
        <dbReference type="SAM" id="MobiDB-lite"/>
    </source>
</evidence>
<feature type="compositionally biased region" description="Basic and acidic residues" evidence="1">
    <location>
        <begin position="74"/>
        <end position="85"/>
    </location>
</feature>
<name>A0A6J5JRH1_9BURK</name>
<proteinExistence type="predicted"/>
<dbReference type="AlphaFoldDB" id="A0A6J5JRH1"/>
<dbReference type="Proteomes" id="UP000494301">
    <property type="component" value="Unassembled WGS sequence"/>
</dbReference>
<dbReference type="RefSeq" id="WP_175223573.1">
    <property type="nucleotide sequence ID" value="NZ_CABWIL020000048.1"/>
</dbReference>
<protein>
    <submittedName>
        <fullName evidence="2">Uncharacterized protein</fullName>
    </submittedName>
</protein>
<organism evidence="2 3">
    <name type="scientific">Burkholderia aenigmatica</name>
    <dbReference type="NCBI Taxonomy" id="2015348"/>
    <lineage>
        <taxon>Bacteria</taxon>
        <taxon>Pseudomonadati</taxon>
        <taxon>Pseudomonadota</taxon>
        <taxon>Betaproteobacteria</taxon>
        <taxon>Burkholderiales</taxon>
        <taxon>Burkholderiaceae</taxon>
        <taxon>Burkholderia</taxon>
        <taxon>Burkholderia cepacia complex</taxon>
    </lineage>
</organism>